<evidence type="ECO:0000313" key="11">
    <source>
        <dbReference type="Proteomes" id="UP000515847"/>
    </source>
</evidence>
<proteinExistence type="inferred from homology"/>
<dbReference type="NCBIfam" id="TIGR00043">
    <property type="entry name" value="rRNA maturation RNase YbeY"/>
    <property type="match status" value="1"/>
</dbReference>
<dbReference type="PANTHER" id="PTHR46986">
    <property type="entry name" value="ENDORIBONUCLEASE YBEY, CHLOROPLASTIC"/>
    <property type="match status" value="1"/>
</dbReference>
<dbReference type="OrthoDB" id="9807740at2"/>
<comment type="cofactor">
    <cofactor evidence="9">
        <name>Zn(2+)</name>
        <dbReference type="ChEBI" id="CHEBI:29105"/>
    </cofactor>
    <text evidence="9">Binds 1 zinc ion.</text>
</comment>
<dbReference type="GO" id="GO:0008270">
    <property type="term" value="F:zinc ion binding"/>
    <property type="evidence" value="ECO:0007669"/>
    <property type="project" value="UniProtKB-UniRule"/>
</dbReference>
<keyword evidence="6 9" id="KW-0255">Endonuclease</keyword>
<dbReference type="InterPro" id="IPR023091">
    <property type="entry name" value="MetalPrtase_cat_dom_sf_prd"/>
</dbReference>
<feature type="binding site" evidence="9">
    <location>
        <position position="133"/>
    </location>
    <ligand>
        <name>Zn(2+)</name>
        <dbReference type="ChEBI" id="CHEBI:29105"/>
        <note>catalytic</note>
    </ligand>
</feature>
<evidence type="ECO:0000256" key="2">
    <source>
        <dbReference type="ARBA" id="ARBA00022517"/>
    </source>
</evidence>
<dbReference type="GO" id="GO:0004521">
    <property type="term" value="F:RNA endonuclease activity"/>
    <property type="evidence" value="ECO:0007669"/>
    <property type="project" value="UniProtKB-UniRule"/>
</dbReference>
<keyword evidence="11" id="KW-1185">Reference proteome</keyword>
<dbReference type="RefSeq" id="WP_081908337.1">
    <property type="nucleotide sequence ID" value="NZ_CP045798.1"/>
</dbReference>
<dbReference type="GO" id="GO:0004222">
    <property type="term" value="F:metalloendopeptidase activity"/>
    <property type="evidence" value="ECO:0007669"/>
    <property type="project" value="InterPro"/>
</dbReference>
<feature type="binding site" evidence="9">
    <location>
        <position position="123"/>
    </location>
    <ligand>
        <name>Zn(2+)</name>
        <dbReference type="ChEBI" id="CHEBI:29105"/>
        <note>catalytic</note>
    </ligand>
</feature>
<keyword evidence="4 9" id="KW-0540">Nuclease</keyword>
<dbReference type="AlphaFoldDB" id="A0A7G6E231"/>
<evidence type="ECO:0000256" key="6">
    <source>
        <dbReference type="ARBA" id="ARBA00022759"/>
    </source>
</evidence>
<keyword evidence="3 9" id="KW-0698">rRNA processing</keyword>
<dbReference type="Pfam" id="PF02130">
    <property type="entry name" value="YbeY"/>
    <property type="match status" value="1"/>
</dbReference>
<keyword evidence="2 9" id="KW-0690">Ribosome biogenesis</keyword>
<gene>
    <name evidence="9 10" type="primary">ybeY</name>
    <name evidence="10" type="ORF">BR63_07310</name>
</gene>
<dbReference type="GO" id="GO:0006364">
    <property type="term" value="P:rRNA processing"/>
    <property type="evidence" value="ECO:0007669"/>
    <property type="project" value="UniProtKB-UniRule"/>
</dbReference>
<accession>A0A7G6E231</accession>
<reference evidence="10 11" key="1">
    <citation type="journal article" date="2019" name="Front. Microbiol.">
        <title>Thermoanaerosceptrum fracticalcis gen. nov. sp. nov., a Novel Fumarate-Fermenting Microorganism From a Deep Fractured Carbonate Aquifer of the US Great Basin.</title>
        <authorList>
            <person name="Hamilton-Brehm S.D."/>
            <person name="Stewart L.E."/>
            <person name="Zavarin M."/>
            <person name="Caldwell M."/>
            <person name="Lawson P.A."/>
            <person name="Onstott T.C."/>
            <person name="Grzymski J."/>
            <person name="Neveux I."/>
            <person name="Lollar B.S."/>
            <person name="Russell C.E."/>
            <person name="Moser D.P."/>
        </authorList>
    </citation>
    <scope>NUCLEOTIDE SEQUENCE [LARGE SCALE GENOMIC DNA]</scope>
    <source>
        <strain evidence="10 11">DRI-13</strain>
    </source>
</reference>
<evidence type="ECO:0000256" key="1">
    <source>
        <dbReference type="ARBA" id="ARBA00010875"/>
    </source>
</evidence>
<evidence type="ECO:0000313" key="10">
    <source>
        <dbReference type="EMBL" id="QNB46135.1"/>
    </source>
</evidence>
<dbReference type="PANTHER" id="PTHR46986:SF1">
    <property type="entry name" value="ENDORIBONUCLEASE YBEY, CHLOROPLASTIC"/>
    <property type="match status" value="1"/>
</dbReference>
<protein>
    <recommendedName>
        <fullName evidence="9">Endoribonuclease YbeY</fullName>
        <ecNumber evidence="9">3.1.-.-</ecNumber>
    </recommendedName>
</protein>
<dbReference type="InterPro" id="IPR002036">
    <property type="entry name" value="YbeY"/>
</dbReference>
<comment type="similarity">
    <text evidence="1 9">Belongs to the endoribonuclease YbeY family.</text>
</comment>
<dbReference type="Proteomes" id="UP000515847">
    <property type="component" value="Chromosome"/>
</dbReference>
<sequence>MEILIDNQQTRIPVTPEMEKIIRDVILKAGEYLELEDNVEVSVALVDDENIRALNRDYRAMDCPTDVLSFALDEEDITEERTFVEAGDTHLLGDIIISLEMTLAQAQEYGHSFTRELAFLTVHGMLHLLGYDHTDEDEEAEMRSLEEAILGQLNITRE</sequence>
<name>A0A7G6E231_THEFR</name>
<evidence type="ECO:0000256" key="8">
    <source>
        <dbReference type="ARBA" id="ARBA00022833"/>
    </source>
</evidence>
<dbReference type="PROSITE" id="PS01306">
    <property type="entry name" value="UPF0054"/>
    <property type="match status" value="1"/>
</dbReference>
<comment type="subcellular location">
    <subcellularLocation>
        <location evidence="9">Cytoplasm</location>
    </subcellularLocation>
</comment>
<dbReference type="Gene3D" id="3.40.390.30">
    <property type="entry name" value="Metalloproteases ('zincins'), catalytic domain"/>
    <property type="match status" value="1"/>
</dbReference>
<dbReference type="InterPro" id="IPR020549">
    <property type="entry name" value="YbeY_CS"/>
</dbReference>
<evidence type="ECO:0000256" key="5">
    <source>
        <dbReference type="ARBA" id="ARBA00022723"/>
    </source>
</evidence>
<evidence type="ECO:0000256" key="9">
    <source>
        <dbReference type="HAMAP-Rule" id="MF_00009"/>
    </source>
</evidence>
<keyword evidence="8 9" id="KW-0862">Zinc</keyword>
<dbReference type="KEGG" id="tfr:BR63_07310"/>
<keyword evidence="9" id="KW-0963">Cytoplasm</keyword>
<dbReference type="EC" id="3.1.-.-" evidence="9"/>
<organism evidence="10 11">
    <name type="scientific">Thermanaerosceptrum fracticalcis</name>
    <dbReference type="NCBI Taxonomy" id="1712410"/>
    <lineage>
        <taxon>Bacteria</taxon>
        <taxon>Bacillati</taxon>
        <taxon>Bacillota</taxon>
        <taxon>Clostridia</taxon>
        <taxon>Eubacteriales</taxon>
        <taxon>Peptococcaceae</taxon>
        <taxon>Thermanaerosceptrum</taxon>
    </lineage>
</organism>
<dbReference type="GO" id="GO:0005737">
    <property type="term" value="C:cytoplasm"/>
    <property type="evidence" value="ECO:0007669"/>
    <property type="project" value="UniProtKB-SubCell"/>
</dbReference>
<dbReference type="HAMAP" id="MF_00009">
    <property type="entry name" value="Endoribonucl_YbeY"/>
    <property type="match status" value="1"/>
</dbReference>
<dbReference type="EMBL" id="CP045798">
    <property type="protein sequence ID" value="QNB46135.1"/>
    <property type="molecule type" value="Genomic_DNA"/>
</dbReference>
<evidence type="ECO:0000256" key="7">
    <source>
        <dbReference type="ARBA" id="ARBA00022801"/>
    </source>
</evidence>
<feature type="binding site" evidence="9">
    <location>
        <position position="127"/>
    </location>
    <ligand>
        <name>Zn(2+)</name>
        <dbReference type="ChEBI" id="CHEBI:29105"/>
        <note>catalytic</note>
    </ligand>
</feature>
<keyword evidence="5 9" id="KW-0479">Metal-binding</keyword>
<keyword evidence="7 9" id="KW-0378">Hydrolase</keyword>
<evidence type="ECO:0000256" key="3">
    <source>
        <dbReference type="ARBA" id="ARBA00022552"/>
    </source>
</evidence>
<comment type="function">
    <text evidence="9">Single strand-specific metallo-endoribonuclease involved in late-stage 70S ribosome quality control and in maturation of the 3' terminus of the 16S rRNA.</text>
</comment>
<dbReference type="SUPFAM" id="SSF55486">
    <property type="entry name" value="Metalloproteases ('zincins'), catalytic domain"/>
    <property type="match status" value="1"/>
</dbReference>
<evidence type="ECO:0000256" key="4">
    <source>
        <dbReference type="ARBA" id="ARBA00022722"/>
    </source>
</evidence>